<protein>
    <submittedName>
        <fullName evidence="1">Uncharacterized protein</fullName>
    </submittedName>
</protein>
<dbReference type="Proteomes" id="UP000663879">
    <property type="component" value="Unassembled WGS sequence"/>
</dbReference>
<evidence type="ECO:0000313" key="1">
    <source>
        <dbReference type="EMBL" id="CAF0983037.1"/>
    </source>
</evidence>
<gene>
    <name evidence="1" type="ORF">OXX778_LOCUS15523</name>
</gene>
<name>A0A814FGH1_9BILA</name>
<sequence>MDLSVRLKRYSQYIHDYYEKIRNKLNDSFEIILVNKELSEQQQNHINLKHEYIIDIMK</sequence>
<dbReference type="EMBL" id="CAJNOC010003447">
    <property type="protein sequence ID" value="CAF0983037.1"/>
    <property type="molecule type" value="Genomic_DNA"/>
</dbReference>
<evidence type="ECO:0000313" key="2">
    <source>
        <dbReference type="Proteomes" id="UP000663879"/>
    </source>
</evidence>
<reference evidence="1" key="1">
    <citation type="submission" date="2021-02" db="EMBL/GenBank/DDBJ databases">
        <authorList>
            <person name="Nowell W R."/>
        </authorList>
    </citation>
    <scope>NUCLEOTIDE SEQUENCE</scope>
    <source>
        <strain evidence="1">Ploen Becks lab</strain>
    </source>
</reference>
<organism evidence="1 2">
    <name type="scientific">Brachionus calyciflorus</name>
    <dbReference type="NCBI Taxonomy" id="104777"/>
    <lineage>
        <taxon>Eukaryota</taxon>
        <taxon>Metazoa</taxon>
        <taxon>Spiralia</taxon>
        <taxon>Gnathifera</taxon>
        <taxon>Rotifera</taxon>
        <taxon>Eurotatoria</taxon>
        <taxon>Monogononta</taxon>
        <taxon>Pseudotrocha</taxon>
        <taxon>Ploima</taxon>
        <taxon>Brachionidae</taxon>
        <taxon>Brachionus</taxon>
    </lineage>
</organism>
<comment type="caution">
    <text evidence="1">The sequence shown here is derived from an EMBL/GenBank/DDBJ whole genome shotgun (WGS) entry which is preliminary data.</text>
</comment>
<proteinExistence type="predicted"/>
<feature type="non-terminal residue" evidence="1">
    <location>
        <position position="58"/>
    </location>
</feature>
<dbReference type="AlphaFoldDB" id="A0A814FGH1"/>
<keyword evidence="2" id="KW-1185">Reference proteome</keyword>
<accession>A0A814FGH1</accession>